<gene>
    <name evidence="5" type="primary">LOC104710522</name>
</gene>
<protein>
    <submittedName>
        <fullName evidence="5">MATH domain and coiled-coil domain-containing protein At3g27040-like</fullName>
    </submittedName>
</protein>
<keyword evidence="1 2" id="KW-0175">Coiled coil</keyword>
<dbReference type="InterPro" id="IPR050804">
    <property type="entry name" value="MCC"/>
</dbReference>
<dbReference type="GeneID" id="104710522"/>
<dbReference type="Proteomes" id="UP000694864">
    <property type="component" value="Chromosome 9"/>
</dbReference>
<dbReference type="PANTHER" id="PTHR46236">
    <property type="entry name" value="TRAF-LIKE SUPERFAMILY PROTEIN"/>
    <property type="match status" value="1"/>
</dbReference>
<evidence type="ECO:0000313" key="4">
    <source>
        <dbReference type="Proteomes" id="UP000694864"/>
    </source>
</evidence>
<feature type="domain" description="MATH" evidence="3">
    <location>
        <begin position="6"/>
        <end position="137"/>
    </location>
</feature>
<dbReference type="PROSITE" id="PS50144">
    <property type="entry name" value="MATH"/>
    <property type="match status" value="1"/>
</dbReference>
<dbReference type="InterPro" id="IPR008974">
    <property type="entry name" value="TRAF-like"/>
</dbReference>
<dbReference type="SMART" id="SM00061">
    <property type="entry name" value="MATH"/>
    <property type="match status" value="1"/>
</dbReference>
<dbReference type="Pfam" id="PF22486">
    <property type="entry name" value="MATH_2"/>
    <property type="match status" value="1"/>
</dbReference>
<dbReference type="Gene3D" id="2.60.210.10">
    <property type="entry name" value="Apoptosis, Tumor Necrosis Factor Receptor Associated Protein 2, Chain A"/>
    <property type="match status" value="1"/>
</dbReference>
<keyword evidence="4" id="KW-1185">Reference proteome</keyword>
<organism evidence="4 5">
    <name type="scientific">Camelina sativa</name>
    <name type="common">False flax</name>
    <name type="synonym">Myagrum sativum</name>
    <dbReference type="NCBI Taxonomy" id="90675"/>
    <lineage>
        <taxon>Eukaryota</taxon>
        <taxon>Viridiplantae</taxon>
        <taxon>Streptophyta</taxon>
        <taxon>Embryophyta</taxon>
        <taxon>Tracheophyta</taxon>
        <taxon>Spermatophyta</taxon>
        <taxon>Magnoliopsida</taxon>
        <taxon>eudicotyledons</taxon>
        <taxon>Gunneridae</taxon>
        <taxon>Pentapetalae</taxon>
        <taxon>rosids</taxon>
        <taxon>malvids</taxon>
        <taxon>Brassicales</taxon>
        <taxon>Brassicaceae</taxon>
        <taxon>Camelineae</taxon>
        <taxon>Camelina</taxon>
    </lineage>
</organism>
<dbReference type="InterPro" id="IPR002083">
    <property type="entry name" value="MATH/TRAF_dom"/>
</dbReference>
<evidence type="ECO:0000313" key="5">
    <source>
        <dbReference type="RefSeq" id="XP_010425442.1"/>
    </source>
</evidence>
<sequence length="275" mass="31171">MGIQADKKFTWVIKDFNSLDEGTEIYSDIFVAGRCKWRLMAYAAYPKGSHKYKCGKHLSLFLCVFDSEYLPSGWRRHAKISFKVANQIPGELSHMREAEYWFDQKNTILGFKSMIGILEIQGNGIMVTGEVKIVAKVDVLEFDGEVDVPEETEGIDINGFQVPASQVESVNSLFEKIPGFASKLSPKNPHLQNTYLNVVLNLTEILCKSPEELSNGDLAEAYSALRFVTNAGFKLDWLEKKLKKIGETRLEEIEEELKDLKVKCADMDALLEFLR</sequence>
<dbReference type="RefSeq" id="XP_010425442.1">
    <property type="nucleotide sequence ID" value="XM_010427140.2"/>
</dbReference>
<dbReference type="PANTHER" id="PTHR46236:SF21">
    <property type="entry name" value="TRAF-LIKE FAMILY PROTEIN-RELATED"/>
    <property type="match status" value="1"/>
</dbReference>
<proteinExistence type="predicted"/>
<feature type="coiled-coil region" evidence="2">
    <location>
        <begin position="243"/>
        <end position="270"/>
    </location>
</feature>
<reference evidence="5" key="2">
    <citation type="submission" date="2025-08" db="UniProtKB">
        <authorList>
            <consortium name="RefSeq"/>
        </authorList>
    </citation>
    <scope>IDENTIFICATION</scope>
    <source>
        <tissue evidence="5">Leaf</tissue>
    </source>
</reference>
<dbReference type="SUPFAM" id="SSF49599">
    <property type="entry name" value="TRAF domain-like"/>
    <property type="match status" value="1"/>
</dbReference>
<name>A0ABM0TF16_CAMSA</name>
<evidence type="ECO:0000259" key="3">
    <source>
        <dbReference type="PROSITE" id="PS50144"/>
    </source>
</evidence>
<accession>A0ABM0TF16</accession>
<reference evidence="4" key="1">
    <citation type="journal article" date="2014" name="Nat. Commun.">
        <title>The emerging biofuel crop Camelina sativa retains a highly undifferentiated hexaploid genome structure.</title>
        <authorList>
            <person name="Kagale S."/>
            <person name="Koh C."/>
            <person name="Nixon J."/>
            <person name="Bollina V."/>
            <person name="Clarke W.E."/>
            <person name="Tuteja R."/>
            <person name="Spillane C."/>
            <person name="Robinson S.J."/>
            <person name="Links M.G."/>
            <person name="Clarke C."/>
            <person name="Higgins E.E."/>
            <person name="Huebert T."/>
            <person name="Sharpe A.G."/>
            <person name="Parkin I.A."/>
        </authorList>
    </citation>
    <scope>NUCLEOTIDE SEQUENCE [LARGE SCALE GENOMIC DNA]</scope>
    <source>
        <strain evidence="4">cv. DH55</strain>
    </source>
</reference>
<dbReference type="CDD" id="cd00121">
    <property type="entry name" value="MATH"/>
    <property type="match status" value="1"/>
</dbReference>
<evidence type="ECO:0000256" key="2">
    <source>
        <dbReference type="SAM" id="Coils"/>
    </source>
</evidence>
<evidence type="ECO:0000256" key="1">
    <source>
        <dbReference type="ARBA" id="ARBA00023054"/>
    </source>
</evidence>